<keyword evidence="3 14" id="KW-0436">Ligase</keyword>
<dbReference type="GO" id="GO:0006431">
    <property type="term" value="P:methionyl-tRNA aminoacylation"/>
    <property type="evidence" value="ECO:0007669"/>
    <property type="project" value="InterPro"/>
</dbReference>
<evidence type="ECO:0000259" key="16">
    <source>
        <dbReference type="Pfam" id="PF19303"/>
    </source>
</evidence>
<feature type="domain" description="Methionyl/Leucyl tRNA synthetase" evidence="15">
    <location>
        <begin position="21"/>
        <end position="389"/>
    </location>
</feature>
<dbReference type="Proteomes" id="UP001168821">
    <property type="component" value="Unassembled WGS sequence"/>
</dbReference>
<dbReference type="InterPro" id="IPR014758">
    <property type="entry name" value="Met-tRNA_synth"/>
</dbReference>
<dbReference type="AlphaFoldDB" id="A0AA38HU12"/>
<dbReference type="SUPFAM" id="SSF52374">
    <property type="entry name" value="Nucleotidylyl transferase"/>
    <property type="match status" value="1"/>
</dbReference>
<comment type="caution">
    <text evidence="17">The sequence shown here is derived from an EMBL/GenBank/DDBJ whole genome shotgun (WGS) entry which is preliminary data.</text>
</comment>
<protein>
    <recommendedName>
        <fullName evidence="10">Methionine--tRNA ligase, mitochondrial</fullName>
        <ecNumber evidence="2">6.1.1.10</ecNumber>
    </recommendedName>
    <alternativeName>
        <fullName evidence="11">Methionyl-tRNA synthetase 2</fullName>
    </alternativeName>
    <alternativeName>
        <fullName evidence="12">Mitochondrial methionyl-tRNA synthetase</fullName>
    </alternativeName>
</protein>
<evidence type="ECO:0000256" key="13">
    <source>
        <dbReference type="ARBA" id="ARBA00047364"/>
    </source>
</evidence>
<proteinExistence type="inferred from homology"/>
<evidence type="ECO:0000256" key="6">
    <source>
        <dbReference type="ARBA" id="ARBA00022917"/>
    </source>
</evidence>
<dbReference type="InterPro" id="IPR023457">
    <property type="entry name" value="Met-tRNA_synth_2"/>
</dbReference>
<dbReference type="InterPro" id="IPR041872">
    <property type="entry name" value="Anticodon_Met"/>
</dbReference>
<dbReference type="EMBL" id="JALNTZ010000008">
    <property type="protein sequence ID" value="KAJ3643888.1"/>
    <property type="molecule type" value="Genomic_DNA"/>
</dbReference>
<dbReference type="PANTHER" id="PTHR43326">
    <property type="entry name" value="METHIONYL-TRNA SYNTHETASE"/>
    <property type="match status" value="1"/>
</dbReference>
<evidence type="ECO:0000259" key="15">
    <source>
        <dbReference type="Pfam" id="PF09334"/>
    </source>
</evidence>
<keyword evidence="9 14" id="KW-0030">Aminoacyl-tRNA synthetase</keyword>
<accession>A0AA38HU12</accession>
<evidence type="ECO:0000256" key="4">
    <source>
        <dbReference type="ARBA" id="ARBA00022741"/>
    </source>
</evidence>
<reference evidence="17" key="1">
    <citation type="journal article" date="2023" name="G3 (Bethesda)">
        <title>Whole genome assemblies of Zophobas morio and Tenebrio molitor.</title>
        <authorList>
            <person name="Kaur S."/>
            <person name="Stinson S.A."/>
            <person name="diCenzo G.C."/>
        </authorList>
    </citation>
    <scope>NUCLEOTIDE SEQUENCE</scope>
    <source>
        <strain evidence="17">QUZm001</strain>
    </source>
</reference>
<comment type="similarity">
    <text evidence="14">Belongs to the class-I aminoacyl-tRNA synthetase family.</text>
</comment>
<keyword evidence="5 14" id="KW-0067">ATP-binding</keyword>
<evidence type="ECO:0000256" key="8">
    <source>
        <dbReference type="ARBA" id="ARBA00023128"/>
    </source>
</evidence>
<dbReference type="PRINTS" id="PR01041">
    <property type="entry name" value="TRNASYNTHMET"/>
</dbReference>
<gene>
    <name evidence="17" type="ORF">Zmor_026572</name>
</gene>
<evidence type="ECO:0000256" key="10">
    <source>
        <dbReference type="ARBA" id="ARBA00026124"/>
    </source>
</evidence>
<evidence type="ECO:0000256" key="2">
    <source>
        <dbReference type="ARBA" id="ARBA00012838"/>
    </source>
</evidence>
<evidence type="ECO:0000256" key="1">
    <source>
        <dbReference type="ARBA" id="ARBA00004305"/>
    </source>
</evidence>
<dbReference type="InterPro" id="IPR009080">
    <property type="entry name" value="tRNAsynth_Ia_anticodon-bd"/>
</dbReference>
<evidence type="ECO:0000256" key="12">
    <source>
        <dbReference type="ARBA" id="ARBA00030331"/>
    </source>
</evidence>
<dbReference type="EC" id="6.1.1.10" evidence="2"/>
<dbReference type="FunFam" id="1.10.730.10:FF:000022">
    <property type="entry name" value="Methionyl-tRNA synthetase 2, mitochondrial"/>
    <property type="match status" value="1"/>
</dbReference>
<keyword evidence="6 14" id="KW-0648">Protein biosynthesis</keyword>
<organism evidence="17 18">
    <name type="scientific">Zophobas morio</name>
    <dbReference type="NCBI Taxonomy" id="2755281"/>
    <lineage>
        <taxon>Eukaryota</taxon>
        <taxon>Metazoa</taxon>
        <taxon>Ecdysozoa</taxon>
        <taxon>Arthropoda</taxon>
        <taxon>Hexapoda</taxon>
        <taxon>Insecta</taxon>
        <taxon>Pterygota</taxon>
        <taxon>Neoptera</taxon>
        <taxon>Endopterygota</taxon>
        <taxon>Coleoptera</taxon>
        <taxon>Polyphaga</taxon>
        <taxon>Cucujiformia</taxon>
        <taxon>Tenebrionidae</taxon>
        <taxon>Zophobas</taxon>
    </lineage>
</organism>
<dbReference type="PANTHER" id="PTHR43326:SF1">
    <property type="entry name" value="METHIONINE--TRNA LIGASE, MITOCHONDRIAL"/>
    <property type="match status" value="1"/>
</dbReference>
<keyword evidence="7" id="KW-0809">Transit peptide</keyword>
<evidence type="ECO:0000256" key="14">
    <source>
        <dbReference type="RuleBase" id="RU363039"/>
    </source>
</evidence>
<evidence type="ECO:0000256" key="9">
    <source>
        <dbReference type="ARBA" id="ARBA00023146"/>
    </source>
</evidence>
<sequence length="558" mass="63629">MSARGLFLLRNVSSCSHSPFFVTTPIYYVNANPHIGHLYSSLIADAVYRWRCITNNVTSARKFKFSTGTDEHGSKIQQAAAINNSTPVDYCLKVSSQYKDLAQRFSIDYTDFVRTTDENHERAVHKFWNILKRNNKIYSAKYSGWYCVSDETFLTESQLKERVEPDGRKTIISGESGHPVEWIEEVNYMFPLRSLQDDLKYWIRRNENSVRPAKFRKILLDMVEASPLPDISISRPSSRVHWGIQVPDDETQTVYVWLDALVNYLTAAGYAEGAAFSKVWPPSVQVIGKDILKFHGIYWPAFLIAADLEPPATLLCHSHWTVDGEKMSKSKNNVVCPFQRSKIYTNDGLRYFLLREGVAHSDGNYSDTKLIRILNSELADTLGNLLSRCCGSALNPRQTFPRIEEDALRKVAELDVTKKLIEDVRGLPDACMGHYTDFNFYKAVDRLIATLHQANVFFETLKPWALKKDPTKAAELDVVLHLTLETLRVCGILLQPIIPNIAACLLNKISVEKGKRCFGDVKTLSWEAGEFASRDLGREKEVLFRRILLEGERKTRRV</sequence>
<name>A0AA38HU12_9CUCU</name>
<keyword evidence="18" id="KW-1185">Reference proteome</keyword>
<dbReference type="Gene3D" id="3.40.50.620">
    <property type="entry name" value="HUPs"/>
    <property type="match status" value="1"/>
</dbReference>
<dbReference type="Pfam" id="PF09334">
    <property type="entry name" value="tRNA-synt_1g"/>
    <property type="match status" value="1"/>
</dbReference>
<evidence type="ECO:0000313" key="18">
    <source>
        <dbReference type="Proteomes" id="UP001168821"/>
    </source>
</evidence>
<keyword evidence="4 14" id="KW-0547">Nucleotide-binding</keyword>
<dbReference type="InterPro" id="IPR014729">
    <property type="entry name" value="Rossmann-like_a/b/a_fold"/>
</dbReference>
<dbReference type="GO" id="GO:0005524">
    <property type="term" value="F:ATP binding"/>
    <property type="evidence" value="ECO:0007669"/>
    <property type="project" value="UniProtKB-KW"/>
</dbReference>
<evidence type="ECO:0000256" key="7">
    <source>
        <dbReference type="ARBA" id="ARBA00022946"/>
    </source>
</evidence>
<dbReference type="InterPro" id="IPR033911">
    <property type="entry name" value="MetRS_core"/>
</dbReference>
<evidence type="ECO:0000313" key="17">
    <source>
        <dbReference type="EMBL" id="KAJ3643888.1"/>
    </source>
</evidence>
<dbReference type="SUPFAM" id="SSF47323">
    <property type="entry name" value="Anticodon-binding domain of a subclass of class I aminoacyl-tRNA synthetases"/>
    <property type="match status" value="1"/>
</dbReference>
<comment type="catalytic activity">
    <reaction evidence="13">
        <text>tRNA(Met) + L-methionine + ATP = L-methionyl-tRNA(Met) + AMP + diphosphate</text>
        <dbReference type="Rhea" id="RHEA:13481"/>
        <dbReference type="Rhea" id="RHEA-COMP:9667"/>
        <dbReference type="Rhea" id="RHEA-COMP:9698"/>
        <dbReference type="ChEBI" id="CHEBI:30616"/>
        <dbReference type="ChEBI" id="CHEBI:33019"/>
        <dbReference type="ChEBI" id="CHEBI:57844"/>
        <dbReference type="ChEBI" id="CHEBI:78442"/>
        <dbReference type="ChEBI" id="CHEBI:78530"/>
        <dbReference type="ChEBI" id="CHEBI:456215"/>
        <dbReference type="EC" id="6.1.1.10"/>
    </reaction>
</comment>
<evidence type="ECO:0000256" key="5">
    <source>
        <dbReference type="ARBA" id="ARBA00022840"/>
    </source>
</evidence>
<dbReference type="GO" id="GO:0004825">
    <property type="term" value="F:methionine-tRNA ligase activity"/>
    <property type="evidence" value="ECO:0007669"/>
    <property type="project" value="UniProtKB-EC"/>
</dbReference>
<dbReference type="CDD" id="cd00814">
    <property type="entry name" value="MetRS_core"/>
    <property type="match status" value="1"/>
</dbReference>
<dbReference type="Gene3D" id="2.170.220.10">
    <property type="match status" value="1"/>
</dbReference>
<dbReference type="NCBIfam" id="TIGR00398">
    <property type="entry name" value="metG"/>
    <property type="match status" value="1"/>
</dbReference>
<feature type="domain" description="Methionyl-tRNA synthetase anticodon-binding" evidence="16">
    <location>
        <begin position="417"/>
        <end position="514"/>
    </location>
</feature>
<evidence type="ECO:0000256" key="11">
    <source>
        <dbReference type="ARBA" id="ARBA00029831"/>
    </source>
</evidence>
<dbReference type="FunFam" id="2.170.220.10:FF:000001">
    <property type="entry name" value="methionine--tRNA ligase, mitochondrial"/>
    <property type="match status" value="1"/>
</dbReference>
<dbReference type="Pfam" id="PF19303">
    <property type="entry name" value="Anticodon_3"/>
    <property type="match status" value="1"/>
</dbReference>
<keyword evidence="8" id="KW-0496">Mitochondrion</keyword>
<comment type="subcellular location">
    <subcellularLocation>
        <location evidence="1">Mitochondrion matrix</location>
    </subcellularLocation>
</comment>
<dbReference type="Gene3D" id="1.10.730.10">
    <property type="entry name" value="Isoleucyl-tRNA Synthetase, Domain 1"/>
    <property type="match status" value="1"/>
</dbReference>
<dbReference type="GO" id="GO:0005759">
    <property type="term" value="C:mitochondrial matrix"/>
    <property type="evidence" value="ECO:0007669"/>
    <property type="project" value="UniProtKB-SubCell"/>
</dbReference>
<evidence type="ECO:0000256" key="3">
    <source>
        <dbReference type="ARBA" id="ARBA00022598"/>
    </source>
</evidence>
<dbReference type="InterPro" id="IPR015413">
    <property type="entry name" value="Methionyl/Leucyl_tRNA_Synth"/>
</dbReference>